<feature type="domain" description="Membrane transport protein MMPL" evidence="7">
    <location>
        <begin position="405"/>
        <end position="738"/>
    </location>
</feature>
<reference evidence="8 9" key="1">
    <citation type="journal article" date="2019" name="Nat. Microbiol.">
        <title>Mediterranean grassland soil C-N compound turnover is dependent on rainfall and depth, and is mediated by genomically divergent microorganisms.</title>
        <authorList>
            <person name="Diamond S."/>
            <person name="Andeer P.F."/>
            <person name="Li Z."/>
            <person name="Crits-Christoph A."/>
            <person name="Burstein D."/>
            <person name="Anantharaman K."/>
            <person name="Lane K.R."/>
            <person name="Thomas B.C."/>
            <person name="Pan C."/>
            <person name="Northen T.R."/>
            <person name="Banfield J.F."/>
        </authorList>
    </citation>
    <scope>NUCLEOTIDE SEQUENCE [LARGE SCALE GENOMIC DNA]</scope>
    <source>
        <strain evidence="8">NP_8</strain>
    </source>
</reference>
<dbReference type="GO" id="GO:0005886">
    <property type="term" value="C:plasma membrane"/>
    <property type="evidence" value="ECO:0007669"/>
    <property type="project" value="UniProtKB-SubCell"/>
</dbReference>
<dbReference type="Gene3D" id="1.20.1640.10">
    <property type="entry name" value="Multidrug efflux transporter AcrB transmembrane domain"/>
    <property type="match status" value="2"/>
</dbReference>
<feature type="transmembrane region" description="Helical" evidence="6">
    <location>
        <begin position="15"/>
        <end position="33"/>
    </location>
</feature>
<feature type="transmembrane region" description="Helical" evidence="6">
    <location>
        <begin position="245"/>
        <end position="265"/>
    </location>
</feature>
<dbReference type="PANTHER" id="PTHR33406">
    <property type="entry name" value="MEMBRANE PROTEIN MJ1562-RELATED"/>
    <property type="match status" value="1"/>
</dbReference>
<evidence type="ECO:0000256" key="3">
    <source>
        <dbReference type="ARBA" id="ARBA00022692"/>
    </source>
</evidence>
<dbReference type="InterPro" id="IPR004869">
    <property type="entry name" value="MMPL_dom"/>
</dbReference>
<evidence type="ECO:0000313" key="8">
    <source>
        <dbReference type="EMBL" id="TMI73904.1"/>
    </source>
</evidence>
<evidence type="ECO:0000256" key="5">
    <source>
        <dbReference type="ARBA" id="ARBA00023136"/>
    </source>
</evidence>
<keyword evidence="2" id="KW-1003">Cell membrane</keyword>
<dbReference type="Pfam" id="PF03176">
    <property type="entry name" value="MMPL"/>
    <property type="match status" value="2"/>
</dbReference>
<proteinExistence type="predicted"/>
<dbReference type="EMBL" id="VBAP01000061">
    <property type="protein sequence ID" value="TMI73904.1"/>
    <property type="molecule type" value="Genomic_DNA"/>
</dbReference>
<dbReference type="SUPFAM" id="SSF82866">
    <property type="entry name" value="Multidrug efflux transporter AcrB transmembrane domain"/>
    <property type="match status" value="2"/>
</dbReference>
<dbReference type="InterPro" id="IPR050545">
    <property type="entry name" value="Mycobact_MmpL"/>
</dbReference>
<evidence type="ECO:0000256" key="2">
    <source>
        <dbReference type="ARBA" id="ARBA00022475"/>
    </source>
</evidence>
<gene>
    <name evidence="8" type="ORF">E6H05_08590</name>
</gene>
<sequence length="743" mass="78966">MQESKSRSHPTAWVVRYRVWVVAGWALTVLALAPRAARVDRFLAVAPPVGGEAVVVDAELAARFVSPFVNYVILIVGGGPQPVEPRGRALLDSILACVGRVPGVLRVRSYETPRDTLFFVPGHEATFVVVGLDGLRHTPEDVVLELRRATSALLPALSERFPSLTLRWTGRAALNADLRQASSADVSAAERRALPLTLLVLVAAFGTLLATLLPVASGALVITIALGLATLVGARWPLATLAQSFIAMIGLGLGIDYALLMVSRFRESLGAGLSPDAAACDAARTAGRTIMLSGAAVAVGFAALLAIPHSELKAAAVGGLLSAATAVLLSISLVPALLSWIGSGIDRGRLWPARWALRTRSAWHRWGRWIVRRPIQVLVAAGVPVVVLAWQGHRLRPGLPRGGEWLPSGIESATALRELEAMGRSGVVQTIHVLMQLPAGHDVLTRDGWAAVRRMRRWLVADQRIAAVHSFTSFAAVRPLSRLAFFTTPRSTWRPFLAEDRRSVLLHAVPAESADAVALVAFVERLRALDAERFTGLAGTRILVGGLPASRADYVKVVQGRFGSVVTLVLLGTFAALFVGLRSVLVPVKAIALNLLAVGSGFGAVVLAFQDGWGLGVFGLREPVDRVFLVLPTIVFCTVFGLSMDYEVFLVTRVAEAARNATNDSTAVVEGLANTGPVITSAAAIMVAVFGAFMLGDFLLIKMLGLALAVAVFADATFVRSAVGPALLTLAGRWNWWPGRTPP</sequence>
<feature type="transmembrane region" description="Helical" evidence="6">
    <location>
        <begin position="678"/>
        <end position="699"/>
    </location>
</feature>
<dbReference type="AlphaFoldDB" id="A0A537IRH0"/>
<feature type="domain" description="Membrane transport protein MMPL" evidence="7">
    <location>
        <begin position="116"/>
        <end position="376"/>
    </location>
</feature>
<feature type="transmembrane region" description="Helical" evidence="6">
    <location>
        <begin position="627"/>
        <end position="644"/>
    </location>
</feature>
<accession>A0A537IRH0</accession>
<organism evidence="8 9">
    <name type="scientific">Candidatus Segetimicrobium genomatis</name>
    <dbReference type="NCBI Taxonomy" id="2569760"/>
    <lineage>
        <taxon>Bacteria</taxon>
        <taxon>Bacillati</taxon>
        <taxon>Candidatus Sysuimicrobiota</taxon>
        <taxon>Candidatus Sysuimicrobiia</taxon>
        <taxon>Candidatus Sysuimicrobiales</taxon>
        <taxon>Candidatus Segetimicrobiaceae</taxon>
        <taxon>Candidatus Segetimicrobium</taxon>
    </lineage>
</organism>
<feature type="transmembrane region" description="Helical" evidence="6">
    <location>
        <begin position="591"/>
        <end position="615"/>
    </location>
</feature>
<keyword evidence="3 6" id="KW-0812">Transmembrane</keyword>
<feature type="transmembrane region" description="Helical" evidence="6">
    <location>
        <begin position="706"/>
        <end position="728"/>
    </location>
</feature>
<evidence type="ECO:0000256" key="6">
    <source>
        <dbReference type="SAM" id="Phobius"/>
    </source>
</evidence>
<name>A0A537IRH0_9BACT</name>
<evidence type="ECO:0000256" key="1">
    <source>
        <dbReference type="ARBA" id="ARBA00004651"/>
    </source>
</evidence>
<evidence type="ECO:0000259" key="7">
    <source>
        <dbReference type="Pfam" id="PF03176"/>
    </source>
</evidence>
<protein>
    <submittedName>
        <fullName evidence="8">MMPL family transporter</fullName>
    </submittedName>
</protein>
<keyword evidence="4 6" id="KW-1133">Transmembrane helix</keyword>
<dbReference type="Proteomes" id="UP000318834">
    <property type="component" value="Unassembled WGS sequence"/>
</dbReference>
<comment type="caution">
    <text evidence="8">The sequence shown here is derived from an EMBL/GenBank/DDBJ whole genome shotgun (WGS) entry which is preliminary data.</text>
</comment>
<comment type="subcellular location">
    <subcellularLocation>
        <location evidence="1">Cell membrane</location>
        <topology evidence="1">Multi-pass membrane protein</topology>
    </subcellularLocation>
</comment>
<feature type="transmembrane region" description="Helical" evidence="6">
    <location>
        <begin position="375"/>
        <end position="392"/>
    </location>
</feature>
<evidence type="ECO:0000256" key="4">
    <source>
        <dbReference type="ARBA" id="ARBA00022989"/>
    </source>
</evidence>
<feature type="transmembrane region" description="Helical" evidence="6">
    <location>
        <begin position="193"/>
        <end position="213"/>
    </location>
</feature>
<evidence type="ECO:0000313" key="9">
    <source>
        <dbReference type="Proteomes" id="UP000318834"/>
    </source>
</evidence>
<feature type="transmembrane region" description="Helical" evidence="6">
    <location>
        <begin position="565"/>
        <end position="585"/>
    </location>
</feature>
<keyword evidence="5 6" id="KW-0472">Membrane</keyword>
<feature type="transmembrane region" description="Helical" evidence="6">
    <location>
        <begin position="285"/>
        <end position="307"/>
    </location>
</feature>
<dbReference type="PANTHER" id="PTHR33406:SF13">
    <property type="entry name" value="MEMBRANE PROTEIN YDFJ"/>
    <property type="match status" value="1"/>
</dbReference>
<feature type="transmembrane region" description="Helical" evidence="6">
    <location>
        <begin position="319"/>
        <end position="341"/>
    </location>
</feature>